<accession>A0A250J9E5</accession>
<dbReference type="InterPro" id="IPR021815">
    <property type="entry name" value="TsiV"/>
</dbReference>
<dbReference type="RefSeq" id="WP_232536860.1">
    <property type="nucleotide sequence ID" value="NZ_CP022098.1"/>
</dbReference>
<evidence type="ECO:0000313" key="1">
    <source>
        <dbReference type="EMBL" id="ATB40178.1"/>
    </source>
</evidence>
<evidence type="ECO:0000313" key="2">
    <source>
        <dbReference type="Proteomes" id="UP000217257"/>
    </source>
</evidence>
<dbReference type="Pfam" id="PF11876">
    <property type="entry name" value="TsiV"/>
    <property type="match status" value="1"/>
</dbReference>
<protein>
    <recommendedName>
        <fullName evidence="3">DUF3396 domain-containing protein</fullName>
    </recommendedName>
</protein>
<evidence type="ECO:0008006" key="3">
    <source>
        <dbReference type="Google" id="ProtNLM"/>
    </source>
</evidence>
<gene>
    <name evidence="1" type="ORF">CYFUS_005626</name>
</gene>
<dbReference type="Proteomes" id="UP000217257">
    <property type="component" value="Chromosome"/>
</dbReference>
<reference evidence="1 2" key="1">
    <citation type="submission" date="2017-06" db="EMBL/GenBank/DDBJ databases">
        <title>Sequencing and comparative analysis of myxobacterial genomes.</title>
        <authorList>
            <person name="Rupp O."/>
            <person name="Goesmann A."/>
            <person name="Sogaard-Andersen L."/>
        </authorList>
    </citation>
    <scope>NUCLEOTIDE SEQUENCE [LARGE SCALE GENOMIC DNA]</scope>
    <source>
        <strain evidence="1 2">DSM 52655</strain>
    </source>
</reference>
<dbReference type="EMBL" id="CP022098">
    <property type="protein sequence ID" value="ATB40178.1"/>
    <property type="molecule type" value="Genomic_DNA"/>
</dbReference>
<sequence length="305" mass="34991">MSKHVPRIRLMAQAGFSLLRDSLNISFFIRHPHQEIARGVLHSLEIYLQAMGPRALGRYVDEEGYLQDLNDAEWNRIRRELLEAEWPMFDLRDESSSEYRYGFEYAGKPLGAPSLSLKDEPNAACAVSFWLPTEYLEEHGPERVRELALQLAAPLPFCFGQAGLAFNGATNLMGVMRQIHQRCFRYPGMDIPELGWLSWRMGTKVRGPSWMTFLGQPVLGELGGAAQLRSRLSSLGTTVQEMRGERAVVTLGAWPDAGDTEQGRTLPAYRELARVLEPWLYYETHYVDPDFPPEDKRRWERRFLD</sequence>
<dbReference type="AlphaFoldDB" id="A0A250J9E5"/>
<proteinExistence type="predicted"/>
<name>A0A250J9E5_9BACT</name>
<dbReference type="KEGG" id="cfus:CYFUS_005626"/>
<organism evidence="1 2">
    <name type="scientific">Cystobacter fuscus</name>
    <dbReference type="NCBI Taxonomy" id="43"/>
    <lineage>
        <taxon>Bacteria</taxon>
        <taxon>Pseudomonadati</taxon>
        <taxon>Myxococcota</taxon>
        <taxon>Myxococcia</taxon>
        <taxon>Myxococcales</taxon>
        <taxon>Cystobacterineae</taxon>
        <taxon>Archangiaceae</taxon>
        <taxon>Cystobacter</taxon>
    </lineage>
</organism>